<evidence type="ECO:0000256" key="3">
    <source>
        <dbReference type="SAM" id="Phobius"/>
    </source>
</evidence>
<feature type="transmembrane region" description="Helical" evidence="3">
    <location>
        <begin position="249"/>
        <end position="267"/>
    </location>
</feature>
<evidence type="ECO:0000256" key="2">
    <source>
        <dbReference type="SAM" id="MobiDB-lite"/>
    </source>
</evidence>
<keyword evidence="3" id="KW-0812">Transmembrane</keyword>
<organism evidence="5 6">
    <name type="scientific">Vitis vinifera</name>
    <name type="common">Grape</name>
    <dbReference type="NCBI Taxonomy" id="29760"/>
    <lineage>
        <taxon>Eukaryota</taxon>
        <taxon>Viridiplantae</taxon>
        <taxon>Streptophyta</taxon>
        <taxon>Embryophyta</taxon>
        <taxon>Tracheophyta</taxon>
        <taxon>Spermatophyta</taxon>
        <taxon>Magnoliopsida</taxon>
        <taxon>eudicotyledons</taxon>
        <taxon>Gunneridae</taxon>
        <taxon>Pentapetalae</taxon>
        <taxon>rosids</taxon>
        <taxon>Vitales</taxon>
        <taxon>Vitaceae</taxon>
        <taxon>Viteae</taxon>
        <taxon>Vitis</taxon>
    </lineage>
</organism>
<evidence type="ECO:0000256" key="1">
    <source>
        <dbReference type="PROSITE-ProRule" id="PRU00175"/>
    </source>
</evidence>
<dbReference type="EMBL" id="QGNW01000310">
    <property type="protein sequence ID" value="RVW77595.1"/>
    <property type="molecule type" value="Genomic_DNA"/>
</dbReference>
<keyword evidence="1" id="KW-0863">Zinc-finger</keyword>
<dbReference type="InterPro" id="IPR001841">
    <property type="entry name" value="Znf_RING"/>
</dbReference>
<gene>
    <name evidence="5" type="primary">VvCHDp000186_2</name>
    <name evidence="5" type="ORF">CK203_042993</name>
</gene>
<feature type="region of interest" description="Disordered" evidence="2">
    <location>
        <begin position="39"/>
        <end position="100"/>
    </location>
</feature>
<dbReference type="PANTHER" id="PTHR46225:SF19">
    <property type="entry name" value="RING-TYPE DOMAIN-CONTAINING PROTEIN"/>
    <property type="match status" value="1"/>
</dbReference>
<feature type="compositionally biased region" description="Basic and acidic residues" evidence="2">
    <location>
        <begin position="39"/>
        <end position="64"/>
    </location>
</feature>
<feature type="compositionally biased region" description="Low complexity" evidence="2">
    <location>
        <begin position="167"/>
        <end position="185"/>
    </location>
</feature>
<evidence type="ECO:0000259" key="4">
    <source>
        <dbReference type="PROSITE" id="PS50089"/>
    </source>
</evidence>
<feature type="region of interest" description="Disordered" evidence="2">
    <location>
        <begin position="167"/>
        <end position="189"/>
    </location>
</feature>
<comment type="caution">
    <text evidence="5">The sequence shown here is derived from an EMBL/GenBank/DDBJ whole genome shotgun (WGS) entry which is preliminary data.</text>
</comment>
<feature type="compositionally biased region" description="Low complexity" evidence="2">
    <location>
        <begin position="65"/>
        <end position="88"/>
    </location>
</feature>
<accession>A0A438GZC8</accession>
<reference evidence="5 6" key="1">
    <citation type="journal article" date="2018" name="PLoS Genet.">
        <title>Population sequencing reveals clonal diversity and ancestral inbreeding in the grapevine cultivar Chardonnay.</title>
        <authorList>
            <person name="Roach M.J."/>
            <person name="Johnson D.L."/>
            <person name="Bohlmann J."/>
            <person name="van Vuuren H.J."/>
            <person name="Jones S.J."/>
            <person name="Pretorius I.S."/>
            <person name="Schmidt S.A."/>
            <person name="Borneman A.R."/>
        </authorList>
    </citation>
    <scope>NUCLEOTIDE SEQUENCE [LARGE SCALE GENOMIC DNA]</scope>
    <source>
        <strain evidence="6">cv. Chardonnay</strain>
        <tissue evidence="5">Leaf</tissue>
    </source>
</reference>
<dbReference type="PROSITE" id="PS50089">
    <property type="entry name" value="ZF_RING_2"/>
    <property type="match status" value="1"/>
</dbReference>
<feature type="transmembrane region" description="Helical" evidence="3">
    <location>
        <begin position="106"/>
        <end position="126"/>
    </location>
</feature>
<evidence type="ECO:0000313" key="6">
    <source>
        <dbReference type="Proteomes" id="UP000288805"/>
    </source>
</evidence>
<dbReference type="Pfam" id="PF13639">
    <property type="entry name" value="zf-RING_2"/>
    <property type="match status" value="1"/>
</dbReference>
<evidence type="ECO:0000313" key="5">
    <source>
        <dbReference type="EMBL" id="RVW77595.1"/>
    </source>
</evidence>
<dbReference type="AlphaFoldDB" id="A0A438GZC8"/>
<sequence>MAIPSLEPHSGSQTYKYPLLMERTENHGDREHIIDITRNDDASSSSSHDDHHPVMNPPQHEERPSSSTQTPTNQTSSNRLNSRNSSFMRRSDGYSRRRRSPLNSGLWISVELVVTVSQIIASIVVLSLSRHENPRAPLFAWVVGYASGCFATLPILYWRYRTRNQSNEQESSQSRQVSSQNNPSSEPTSYTAISVNQASETAGAATRRSRFVGIFRMRYVCFVYIVLDFWSMPQFVLFRFSGMVDHFKMALDCFFAVWFVVGNVWIFGGHSSPSDAPKLYRLCIVFLTFSCIGYAMPFILCATICCCLPCIISILGFREDLSQTRGAAPESIDALPTYKFKLKKNGDVDDQEVNSGAGEGGVLAAGTEKERAISGEDAVCCICLAKYADNEELRELPCCHFFHVECVDKWLKINALCPLCKFEVGGTSGASPNATSTSEHQRERPTAGLQTFKWRSSCASTPFAE</sequence>
<dbReference type="GO" id="GO:0008270">
    <property type="term" value="F:zinc ion binding"/>
    <property type="evidence" value="ECO:0007669"/>
    <property type="project" value="UniProtKB-KW"/>
</dbReference>
<dbReference type="SMART" id="SM00184">
    <property type="entry name" value="RING"/>
    <property type="match status" value="1"/>
</dbReference>
<dbReference type="Gene3D" id="3.30.40.10">
    <property type="entry name" value="Zinc/RING finger domain, C3HC4 (zinc finger)"/>
    <property type="match status" value="1"/>
</dbReference>
<feature type="transmembrane region" description="Helical" evidence="3">
    <location>
        <begin position="279"/>
        <end position="300"/>
    </location>
</feature>
<dbReference type="SUPFAM" id="SSF57850">
    <property type="entry name" value="RING/U-box"/>
    <property type="match status" value="1"/>
</dbReference>
<feature type="compositionally biased region" description="Polar residues" evidence="2">
    <location>
        <begin position="429"/>
        <end position="438"/>
    </location>
</feature>
<feature type="transmembrane region" description="Helical" evidence="3">
    <location>
        <begin position="217"/>
        <end position="237"/>
    </location>
</feature>
<proteinExistence type="predicted"/>
<name>A0A438GZC8_VITVI</name>
<dbReference type="Proteomes" id="UP000288805">
    <property type="component" value="Unassembled WGS sequence"/>
</dbReference>
<protein>
    <submittedName>
        <fullName evidence="5">E3 ubiquitin-protein ligase</fullName>
    </submittedName>
</protein>
<feature type="region of interest" description="Disordered" evidence="2">
    <location>
        <begin position="428"/>
        <end position="448"/>
    </location>
</feature>
<keyword evidence="1" id="KW-0479">Metal-binding</keyword>
<keyword evidence="3" id="KW-0472">Membrane</keyword>
<dbReference type="PANTHER" id="PTHR46225">
    <property type="entry name" value="C3H4 TYPE ZINC FINGER PROTEIN"/>
    <property type="match status" value="1"/>
</dbReference>
<keyword evidence="3" id="KW-1133">Transmembrane helix</keyword>
<dbReference type="InterPro" id="IPR013083">
    <property type="entry name" value="Znf_RING/FYVE/PHD"/>
</dbReference>
<dbReference type="FunFam" id="3.30.40.10:FF:000348">
    <property type="entry name" value="E3 ubiquitin-protein ligase"/>
    <property type="match status" value="1"/>
</dbReference>
<keyword evidence="1" id="KW-0862">Zinc</keyword>
<feature type="domain" description="RING-type" evidence="4">
    <location>
        <begin position="380"/>
        <end position="421"/>
    </location>
</feature>
<feature type="transmembrane region" description="Helical" evidence="3">
    <location>
        <begin position="138"/>
        <end position="158"/>
    </location>
</feature>